<reference evidence="22" key="1">
    <citation type="submission" date="2015-01" db="EMBL/GenBank/DDBJ databases">
        <authorList>
            <person name="Durling Mikael"/>
        </authorList>
    </citation>
    <scope>NUCLEOTIDE SEQUENCE</scope>
</reference>
<keyword evidence="20" id="KW-0732">Signal</keyword>
<dbReference type="InterPro" id="IPR017938">
    <property type="entry name" value="Riboflavin_synthase-like_b-brl"/>
</dbReference>
<dbReference type="GO" id="GO:0090524">
    <property type="term" value="F:cytochrome-b5 reductase activity, acting on NADH"/>
    <property type="evidence" value="ECO:0007669"/>
    <property type="project" value="UniProtKB-EC"/>
</dbReference>
<comment type="function">
    <text evidence="14">NADH-dependent reductase for DPH3 and cytochrome b5. Required for the first step of diphthamide biosynthesis, a post-translational modification of histidine which occurs in elongation factor 2. DPH1 and DPH2 transfer a 3-amino-3-carboxypropyl (ACP) group from S-adenosyl-L-methionine (SAM) to a histidine residue, the reaction is assisted by a reduction system comprising DPH3 and a NADH-dependent reductase, predominantly CBR1. By reducing DPH3, also involved in the formation of the tRNA wobble base modification mcm5s 2U (5-methoxycarbonylmethyl-2-thiouridine), mediated by the elongator complex. The cytochrome b5/NADH cytochrome b5 reductase electron transfer system supports the catalytic activity of several sterol biosynthetic enzymes.</text>
</comment>
<evidence type="ECO:0000259" key="21">
    <source>
        <dbReference type="PROSITE" id="PS51384"/>
    </source>
</evidence>
<feature type="signal peptide" evidence="20">
    <location>
        <begin position="1"/>
        <end position="20"/>
    </location>
</feature>
<dbReference type="InterPro" id="IPR008333">
    <property type="entry name" value="Cbr1-like_FAD-bd_dom"/>
</dbReference>
<keyword evidence="12" id="KW-0496">Mitochondrion</keyword>
<evidence type="ECO:0000256" key="15">
    <source>
        <dbReference type="ARBA" id="ARBA00038836"/>
    </source>
</evidence>
<evidence type="ECO:0000256" key="6">
    <source>
        <dbReference type="ARBA" id="ARBA00022692"/>
    </source>
</evidence>
<dbReference type="PRINTS" id="PR00406">
    <property type="entry name" value="CYTB5RDTASE"/>
</dbReference>
<dbReference type="FunFam" id="3.40.50.80:FF:000019">
    <property type="entry name" value="NADH-cytochrome b5 reductase"/>
    <property type="match status" value="1"/>
</dbReference>
<evidence type="ECO:0000256" key="9">
    <source>
        <dbReference type="ARBA" id="ARBA00022989"/>
    </source>
</evidence>
<keyword evidence="6" id="KW-0812">Transmembrane</keyword>
<organism evidence="22">
    <name type="scientific">Bionectria ochroleuca</name>
    <name type="common">Gliocladium roseum</name>
    <dbReference type="NCBI Taxonomy" id="29856"/>
    <lineage>
        <taxon>Eukaryota</taxon>
        <taxon>Fungi</taxon>
        <taxon>Dikarya</taxon>
        <taxon>Ascomycota</taxon>
        <taxon>Pezizomycotina</taxon>
        <taxon>Sordariomycetes</taxon>
        <taxon>Hypocreomycetidae</taxon>
        <taxon>Hypocreales</taxon>
        <taxon>Bionectriaceae</taxon>
        <taxon>Clonostachys</taxon>
    </lineage>
</organism>
<sequence>MSAFIACLVVTAVLLLTKYGLIPTKQKGVLKPDQFQDFILQKKIAISHNVAIYRFQLAAPDSILGLPIGQHISIGADIKQPDGNTKEIVRSYTPITGDDQPGHFDVLLKTYPQGNISQYMASLPIGQSIKVRGPKGAFNYTPNMVRSFGMIAGGTGITPMLQILNAIARGRATGDKTEAHLVFANVAADDILLKKELEQLAQDPKIHVHYVLNQPPKNWKGGVGFITETMIKEWLPAPSADVKILLCGPPPMVTAMKNATQALGFEKSSLVGKMTDQVFSF</sequence>
<dbReference type="PRINTS" id="PR00371">
    <property type="entry name" value="FPNCR"/>
</dbReference>
<dbReference type="GO" id="GO:0005741">
    <property type="term" value="C:mitochondrial outer membrane"/>
    <property type="evidence" value="ECO:0007669"/>
    <property type="project" value="UniProtKB-SubCell"/>
</dbReference>
<comment type="catalytic activity">
    <reaction evidence="16 19">
        <text>2 Fe(III)-[cytochrome b5] + NADH = 2 Fe(II)-[cytochrome b5] + NAD(+) + H(+)</text>
        <dbReference type="Rhea" id="RHEA:46680"/>
        <dbReference type="Rhea" id="RHEA-COMP:10438"/>
        <dbReference type="Rhea" id="RHEA-COMP:10439"/>
        <dbReference type="ChEBI" id="CHEBI:15378"/>
        <dbReference type="ChEBI" id="CHEBI:29033"/>
        <dbReference type="ChEBI" id="CHEBI:29034"/>
        <dbReference type="ChEBI" id="CHEBI:57540"/>
        <dbReference type="ChEBI" id="CHEBI:57945"/>
        <dbReference type="EC" id="1.6.2.2"/>
    </reaction>
</comment>
<dbReference type="Gene3D" id="3.40.50.80">
    <property type="entry name" value="Nucleotide-binding domain of ferredoxin-NADP reductase (FNR) module"/>
    <property type="match status" value="1"/>
</dbReference>
<dbReference type="InterPro" id="IPR017927">
    <property type="entry name" value="FAD-bd_FR_type"/>
</dbReference>
<dbReference type="Gene3D" id="2.40.30.10">
    <property type="entry name" value="Translation factors"/>
    <property type="match status" value="1"/>
</dbReference>
<feature type="chain" id="PRO_5002131856" description="NADH-cytochrome b5 reductase" evidence="20">
    <location>
        <begin position="21"/>
        <end position="281"/>
    </location>
</feature>
<dbReference type="AlphaFoldDB" id="A0A0B7K7Z2"/>
<feature type="binding site" evidence="18">
    <location>
        <position position="158"/>
    </location>
    <ligand>
        <name>FAD</name>
        <dbReference type="ChEBI" id="CHEBI:57692"/>
    </ligand>
</feature>
<comment type="subcellular location">
    <subcellularLocation>
        <location evidence="2">Mitochondrion outer membrane</location>
        <topology evidence="2">Single-pass membrane protein</topology>
    </subcellularLocation>
</comment>
<accession>A0A0B7K7Z2</accession>
<comment type="catalytic activity">
    <reaction evidence="17">
        <text>2 Fe(3+)-[Dph3] + NADH = 2 Fe(2+)-[Dph3] + NAD(+) + H(+)</text>
        <dbReference type="Rhea" id="RHEA:71231"/>
        <dbReference type="Rhea" id="RHEA-COMP:18002"/>
        <dbReference type="Rhea" id="RHEA-COMP:18003"/>
        <dbReference type="ChEBI" id="CHEBI:15378"/>
        <dbReference type="ChEBI" id="CHEBI:29033"/>
        <dbReference type="ChEBI" id="CHEBI:29034"/>
        <dbReference type="ChEBI" id="CHEBI:57540"/>
        <dbReference type="ChEBI" id="CHEBI:57945"/>
        <dbReference type="ChEBI" id="CHEBI:83228"/>
    </reaction>
    <physiologicalReaction direction="left-to-right" evidence="17">
        <dbReference type="Rhea" id="RHEA:71232"/>
    </physiologicalReaction>
</comment>
<protein>
    <recommendedName>
        <fullName evidence="19">NADH-cytochrome b5 reductase</fullName>
        <ecNumber evidence="19">1.6.2.2</ecNumber>
    </recommendedName>
</protein>
<dbReference type="InterPro" id="IPR039261">
    <property type="entry name" value="FNR_nucleotide-bd"/>
</dbReference>
<feature type="domain" description="FAD-binding FR-type" evidence="21">
    <location>
        <begin position="33"/>
        <end position="141"/>
    </location>
</feature>
<comment type="cofactor">
    <cofactor evidence="1 18 19">
        <name>FAD</name>
        <dbReference type="ChEBI" id="CHEBI:57692"/>
    </cofactor>
</comment>
<dbReference type="InterPro" id="IPR001834">
    <property type="entry name" value="CBR-like"/>
</dbReference>
<evidence type="ECO:0000256" key="19">
    <source>
        <dbReference type="RuleBase" id="RU361226"/>
    </source>
</evidence>
<feature type="binding site" evidence="18">
    <location>
        <position position="116"/>
    </location>
    <ligand>
        <name>FAD</name>
        <dbReference type="ChEBI" id="CHEBI:57692"/>
    </ligand>
</feature>
<keyword evidence="13" id="KW-0472">Membrane</keyword>
<comment type="subunit">
    <text evidence="15">Monomer. Component of the 2-(3-amino-3-carboxypropyl)histidine synthase complex composed of DPH1, DPH2, DPH3 and a NADH-dependent reductase, predominantly CBR1.</text>
</comment>
<dbReference type="EC" id="1.6.2.2" evidence="19"/>
<feature type="binding site" evidence="18">
    <location>
        <position position="92"/>
    </location>
    <ligand>
        <name>FAD</name>
        <dbReference type="ChEBI" id="CHEBI:57692"/>
    </ligand>
</feature>
<keyword evidence="9" id="KW-1133">Transmembrane helix</keyword>
<evidence type="ECO:0000256" key="11">
    <source>
        <dbReference type="ARBA" id="ARBA00023027"/>
    </source>
</evidence>
<feature type="binding site" evidence="18">
    <location>
        <position position="109"/>
    </location>
    <ligand>
        <name>FAD</name>
        <dbReference type="ChEBI" id="CHEBI:57692"/>
    </ligand>
</feature>
<dbReference type="InterPro" id="IPR001433">
    <property type="entry name" value="OxRdtase_FAD/NAD-bd"/>
</dbReference>
<dbReference type="PROSITE" id="PS51384">
    <property type="entry name" value="FAD_FR"/>
    <property type="match status" value="1"/>
</dbReference>
<evidence type="ECO:0000256" key="5">
    <source>
        <dbReference type="ARBA" id="ARBA00022630"/>
    </source>
</evidence>
<dbReference type="FunFam" id="2.40.30.10:FF:000032">
    <property type="entry name" value="NADH-cytochrome b5 reductase"/>
    <property type="match status" value="1"/>
</dbReference>
<dbReference type="PANTHER" id="PTHR19370">
    <property type="entry name" value="NADH-CYTOCHROME B5 REDUCTASE"/>
    <property type="match status" value="1"/>
</dbReference>
<name>A0A0B7K7Z2_BIOOC</name>
<feature type="binding site" evidence="18">
    <location>
        <position position="117"/>
    </location>
    <ligand>
        <name>FAD</name>
        <dbReference type="ChEBI" id="CHEBI:57692"/>
    </ligand>
</feature>
<dbReference type="PANTHER" id="PTHR19370:SF184">
    <property type="entry name" value="NADH-CYTOCHROME B5 REDUCTASE-LIKE"/>
    <property type="match status" value="1"/>
</dbReference>
<gene>
    <name evidence="22" type="ORF">BN869_000007745_1</name>
</gene>
<evidence type="ECO:0000256" key="2">
    <source>
        <dbReference type="ARBA" id="ARBA00004572"/>
    </source>
</evidence>
<dbReference type="Pfam" id="PF00970">
    <property type="entry name" value="FAD_binding_6"/>
    <property type="match status" value="1"/>
</dbReference>
<evidence type="ECO:0000256" key="10">
    <source>
        <dbReference type="ARBA" id="ARBA00023002"/>
    </source>
</evidence>
<dbReference type="InterPro" id="IPR001709">
    <property type="entry name" value="Flavoprot_Pyr_Nucl_cyt_Rdtase"/>
</dbReference>
<comment type="pathway">
    <text evidence="3">Protein modification; peptidyl-diphthamide biosynthesis.</text>
</comment>
<feature type="binding site" evidence="18">
    <location>
        <position position="90"/>
    </location>
    <ligand>
        <name>FAD</name>
        <dbReference type="ChEBI" id="CHEBI:57692"/>
    </ligand>
</feature>
<dbReference type="CDD" id="cd06183">
    <property type="entry name" value="cyt_b5_reduct_like"/>
    <property type="match status" value="1"/>
</dbReference>
<keyword evidence="7" id="KW-1000">Mitochondrion outer membrane</keyword>
<dbReference type="GO" id="GO:0005783">
    <property type="term" value="C:endoplasmic reticulum"/>
    <property type="evidence" value="ECO:0007669"/>
    <property type="project" value="TreeGrafter"/>
</dbReference>
<evidence type="ECO:0000256" key="20">
    <source>
        <dbReference type="SAM" id="SignalP"/>
    </source>
</evidence>
<dbReference type="EMBL" id="CDPU01000024">
    <property type="protein sequence ID" value="CEO51687.1"/>
    <property type="molecule type" value="Genomic_DNA"/>
</dbReference>
<keyword evidence="10 19" id="KW-0560">Oxidoreductase</keyword>
<dbReference type="SUPFAM" id="SSF52343">
    <property type="entry name" value="Ferredoxin reductase-like, C-terminal NADP-linked domain"/>
    <property type="match status" value="1"/>
</dbReference>
<keyword evidence="5 18" id="KW-0285">Flavoprotein</keyword>
<keyword evidence="11 19" id="KW-0520">NAD</keyword>
<evidence type="ECO:0000256" key="14">
    <source>
        <dbReference type="ARBA" id="ARBA00037104"/>
    </source>
</evidence>
<dbReference type="SUPFAM" id="SSF63380">
    <property type="entry name" value="Riboflavin synthase domain-like"/>
    <property type="match status" value="1"/>
</dbReference>
<evidence type="ECO:0000256" key="18">
    <source>
        <dbReference type="PIRSR" id="PIRSR601834-1"/>
    </source>
</evidence>
<dbReference type="Pfam" id="PF00175">
    <property type="entry name" value="NAD_binding_1"/>
    <property type="match status" value="1"/>
</dbReference>
<evidence type="ECO:0000256" key="4">
    <source>
        <dbReference type="ARBA" id="ARBA00006105"/>
    </source>
</evidence>
<evidence type="ECO:0000256" key="1">
    <source>
        <dbReference type="ARBA" id="ARBA00001974"/>
    </source>
</evidence>
<comment type="similarity">
    <text evidence="4 19">Belongs to the flavoprotein pyridine nucleotide cytochrome reductase family.</text>
</comment>
<evidence type="ECO:0000256" key="12">
    <source>
        <dbReference type="ARBA" id="ARBA00023128"/>
    </source>
</evidence>
<feature type="binding site" evidence="18">
    <location>
        <position position="107"/>
    </location>
    <ligand>
        <name>FAD</name>
        <dbReference type="ChEBI" id="CHEBI:57692"/>
    </ligand>
</feature>
<keyword evidence="8 18" id="KW-0274">FAD</keyword>
<evidence type="ECO:0000256" key="3">
    <source>
        <dbReference type="ARBA" id="ARBA00005156"/>
    </source>
</evidence>
<proteinExistence type="inferred from homology"/>
<evidence type="ECO:0000256" key="17">
    <source>
        <dbReference type="ARBA" id="ARBA00049138"/>
    </source>
</evidence>
<evidence type="ECO:0000313" key="22">
    <source>
        <dbReference type="EMBL" id="CEO51687.1"/>
    </source>
</evidence>
<evidence type="ECO:0000256" key="13">
    <source>
        <dbReference type="ARBA" id="ARBA00023136"/>
    </source>
</evidence>
<evidence type="ECO:0000256" key="8">
    <source>
        <dbReference type="ARBA" id="ARBA00022827"/>
    </source>
</evidence>
<evidence type="ECO:0000256" key="16">
    <source>
        <dbReference type="ARBA" id="ARBA00047682"/>
    </source>
</evidence>
<evidence type="ECO:0000256" key="7">
    <source>
        <dbReference type="ARBA" id="ARBA00022787"/>
    </source>
</evidence>